<reference evidence="2" key="2">
    <citation type="journal article" date="2021" name="Microbiome">
        <title>Successional dynamics and alternative stable states in a saline activated sludge microbial community over 9 years.</title>
        <authorList>
            <person name="Wang Y."/>
            <person name="Ye J."/>
            <person name="Ju F."/>
            <person name="Liu L."/>
            <person name="Boyd J.A."/>
            <person name="Deng Y."/>
            <person name="Parks D.H."/>
            <person name="Jiang X."/>
            <person name="Yin X."/>
            <person name="Woodcroft B.J."/>
            <person name="Tyson G.W."/>
            <person name="Hugenholtz P."/>
            <person name="Polz M.F."/>
            <person name="Zhang T."/>
        </authorList>
    </citation>
    <scope>NUCLEOTIDE SEQUENCE</scope>
    <source>
        <strain evidence="2">HKST-UBA11</strain>
    </source>
</reference>
<accession>A0A955L7S2</accession>
<evidence type="ECO:0000313" key="2">
    <source>
        <dbReference type="EMBL" id="MCA9385568.1"/>
    </source>
</evidence>
<proteinExistence type="predicted"/>
<dbReference type="Proteomes" id="UP000754563">
    <property type="component" value="Unassembled WGS sequence"/>
</dbReference>
<keyword evidence="1" id="KW-0812">Transmembrane</keyword>
<sequence>MDNKKTLAVVGLVVSLLCLLPLCCLGFILFGGVLNLTSQTYVWGNDDTGALIFFSLITFCMGLFAVGAGGSSLYYLIKEKKEHK</sequence>
<dbReference type="EMBL" id="JAGQLH010000028">
    <property type="protein sequence ID" value="MCA9385568.1"/>
    <property type="molecule type" value="Genomic_DNA"/>
</dbReference>
<name>A0A955L7S2_9BACT</name>
<feature type="transmembrane region" description="Helical" evidence="1">
    <location>
        <begin position="7"/>
        <end position="30"/>
    </location>
</feature>
<comment type="caution">
    <text evidence="2">The sequence shown here is derived from an EMBL/GenBank/DDBJ whole genome shotgun (WGS) entry which is preliminary data.</text>
</comment>
<keyword evidence="1" id="KW-1133">Transmembrane helix</keyword>
<protein>
    <submittedName>
        <fullName evidence="2">Uncharacterized protein</fullName>
    </submittedName>
</protein>
<gene>
    <name evidence="2" type="ORF">KC717_02885</name>
</gene>
<keyword evidence="1" id="KW-0472">Membrane</keyword>
<dbReference type="AlphaFoldDB" id="A0A955L7S2"/>
<feature type="transmembrane region" description="Helical" evidence="1">
    <location>
        <begin position="50"/>
        <end position="77"/>
    </location>
</feature>
<evidence type="ECO:0000256" key="1">
    <source>
        <dbReference type="SAM" id="Phobius"/>
    </source>
</evidence>
<evidence type="ECO:0000313" key="3">
    <source>
        <dbReference type="Proteomes" id="UP000754563"/>
    </source>
</evidence>
<organism evidence="2 3">
    <name type="scientific">Candidatus Dojkabacteria bacterium</name>
    <dbReference type="NCBI Taxonomy" id="2099670"/>
    <lineage>
        <taxon>Bacteria</taxon>
        <taxon>Candidatus Dojkabacteria</taxon>
    </lineage>
</organism>
<reference evidence="2" key="1">
    <citation type="submission" date="2020-04" db="EMBL/GenBank/DDBJ databases">
        <authorList>
            <person name="Zhang T."/>
        </authorList>
    </citation>
    <scope>NUCLEOTIDE SEQUENCE</scope>
    <source>
        <strain evidence="2">HKST-UBA11</strain>
    </source>
</reference>